<dbReference type="GO" id="GO:0000287">
    <property type="term" value="F:magnesium ion binding"/>
    <property type="evidence" value="ECO:0007669"/>
    <property type="project" value="InterPro"/>
</dbReference>
<dbReference type="Gene3D" id="3.30.470.20">
    <property type="entry name" value="ATP-grasp fold, B domain"/>
    <property type="match status" value="1"/>
</dbReference>
<keyword evidence="8" id="KW-0460">Magnesium</keyword>
<dbReference type="GO" id="GO:0006188">
    <property type="term" value="P:IMP biosynthetic process"/>
    <property type="evidence" value="ECO:0007669"/>
    <property type="project" value="InterPro"/>
</dbReference>
<evidence type="ECO:0000256" key="9">
    <source>
        <dbReference type="ARBA" id="ARBA00023211"/>
    </source>
</evidence>
<dbReference type="AlphaFoldDB" id="A0A7C4NJ48"/>
<comment type="caution">
    <text evidence="13">The sequence shown here is derived from an EMBL/GenBank/DDBJ whole genome shotgun (WGS) entry which is preliminary data.</text>
</comment>
<comment type="cofactor">
    <cofactor evidence="2">
        <name>Mg(2+)</name>
        <dbReference type="ChEBI" id="CHEBI:18420"/>
    </cofactor>
</comment>
<evidence type="ECO:0000256" key="6">
    <source>
        <dbReference type="ARBA" id="ARBA00022755"/>
    </source>
</evidence>
<dbReference type="SUPFAM" id="SSF52440">
    <property type="entry name" value="PreATP-grasp domain"/>
    <property type="match status" value="1"/>
</dbReference>
<sequence>MPRKVFTLVWRSLGFSYNPKKLLEGYRLGIDYIHVATIASHSALDVFDGAKDEGFKTIAVCQRGREKPYIRFRRIVDYPIILDKFVDVVKDDVVADLRSKNALFVPNRSFSVYVGYDNIEGNFPIPIFGNRYLLRYEERTGDKTYYRLLDEAGVRRPRTYLSPDEIDRPVMVKMPHAKKRVERGFFIAIDRDNFWKKFRKLVSDGVVDEKDLARASIEELVIGAHFNVNYFRSIARRDTEIISIDRRIQTNLDGYLRLPADIQVELKDYIDVEMIEIGHELATIRESMLEKLFDIGDRFVEATKKIEPPGVIGPFTLQLMVTADMDVIVFDVAPRIGGGTNVHMGIGGQYSKLYFGKPISMGRRIALEVKDCLYMGCLEEIVT</sequence>
<dbReference type="GO" id="GO:0005524">
    <property type="term" value="F:ATP binding"/>
    <property type="evidence" value="ECO:0007669"/>
    <property type="project" value="UniProtKB-KW"/>
</dbReference>
<evidence type="ECO:0000259" key="10">
    <source>
        <dbReference type="Pfam" id="PF06849"/>
    </source>
</evidence>
<comment type="cofactor">
    <cofactor evidence="1">
        <name>Mn(2+)</name>
        <dbReference type="ChEBI" id="CHEBI:29035"/>
    </cofactor>
</comment>
<dbReference type="EMBL" id="DTCK01000013">
    <property type="protein sequence ID" value="HGQ35495.1"/>
    <property type="molecule type" value="Genomic_DNA"/>
</dbReference>
<dbReference type="GO" id="GO:0016879">
    <property type="term" value="F:ligase activity, forming carbon-nitrogen bonds"/>
    <property type="evidence" value="ECO:0007669"/>
    <property type="project" value="InterPro"/>
</dbReference>
<dbReference type="InterPro" id="IPR016185">
    <property type="entry name" value="PreATP-grasp_dom_sf"/>
</dbReference>
<dbReference type="InterPro" id="IPR009720">
    <property type="entry name" value="IMP_biosynth_PurP_C"/>
</dbReference>
<dbReference type="PIRSF" id="PIRSF004602">
    <property type="entry name" value="ATPgrasp_PurP"/>
    <property type="match status" value="1"/>
</dbReference>
<evidence type="ECO:0000259" key="11">
    <source>
        <dbReference type="Pfam" id="PF06973"/>
    </source>
</evidence>
<evidence type="ECO:0000256" key="2">
    <source>
        <dbReference type="ARBA" id="ARBA00001946"/>
    </source>
</evidence>
<evidence type="ECO:0000256" key="4">
    <source>
        <dbReference type="ARBA" id="ARBA00022723"/>
    </source>
</evidence>
<evidence type="ECO:0000313" key="13">
    <source>
        <dbReference type="EMBL" id="HGQ64003.1"/>
    </source>
</evidence>
<keyword evidence="3 13" id="KW-0436">Ligase</keyword>
<dbReference type="PANTHER" id="PTHR38147:SF1">
    <property type="entry name" value="5-FORMAMINOIMIDAZOLE-4-CARBOXAMIDE-1-(BETA)-D-RIBOFURANOSYL 5'-MONOPHOSPHATE SYNTHETASE"/>
    <property type="match status" value="1"/>
</dbReference>
<dbReference type="Pfam" id="PF06849">
    <property type="entry name" value="DUF1246"/>
    <property type="match status" value="1"/>
</dbReference>
<protein>
    <submittedName>
        <fullName evidence="13">Formate--phosphoribosylaminoimidazolecarboxamide ligase family protein</fullName>
    </submittedName>
</protein>
<gene>
    <name evidence="13" type="ORF">ENU08_02010</name>
    <name evidence="12" type="ORF">ENU41_02300</name>
</gene>
<dbReference type="InterPro" id="IPR023656">
    <property type="entry name" value="IMP_biosynth_PurP"/>
</dbReference>
<reference evidence="13" key="1">
    <citation type="journal article" date="2020" name="mSystems">
        <title>Genome- and Community-Level Interaction Insights into Carbon Utilization and Element Cycling Functions of Hydrothermarchaeota in Hydrothermal Sediment.</title>
        <authorList>
            <person name="Zhou Z."/>
            <person name="Liu Y."/>
            <person name="Xu W."/>
            <person name="Pan J."/>
            <person name="Luo Z.H."/>
            <person name="Li M."/>
        </authorList>
    </citation>
    <scope>NUCLEOTIDE SEQUENCE [LARGE SCALE GENOMIC DNA]</scope>
    <source>
        <strain evidence="13">SpSt-637</strain>
        <strain evidence="12">SpSt-667</strain>
    </source>
</reference>
<keyword evidence="4" id="KW-0479">Metal-binding</keyword>
<evidence type="ECO:0000256" key="3">
    <source>
        <dbReference type="ARBA" id="ARBA00022598"/>
    </source>
</evidence>
<dbReference type="EMBL" id="DTBD01000013">
    <property type="protein sequence ID" value="HGQ64003.1"/>
    <property type="molecule type" value="Genomic_DNA"/>
</dbReference>
<keyword evidence="9" id="KW-0464">Manganese</keyword>
<dbReference type="Gene3D" id="3.40.50.20">
    <property type="match status" value="1"/>
</dbReference>
<evidence type="ECO:0000256" key="5">
    <source>
        <dbReference type="ARBA" id="ARBA00022741"/>
    </source>
</evidence>
<feature type="domain" description="IMP biosynthesis enzyme PurP N-terminal" evidence="10">
    <location>
        <begin position="35"/>
        <end position="160"/>
    </location>
</feature>
<feature type="domain" description="IMP biosynthesis enzyme PurP C-terminal" evidence="11">
    <location>
        <begin position="194"/>
        <end position="383"/>
    </location>
</feature>
<dbReference type="InterPro" id="IPR010672">
    <property type="entry name" value="IMP_biosynth_PurP_N"/>
</dbReference>
<evidence type="ECO:0000256" key="7">
    <source>
        <dbReference type="ARBA" id="ARBA00022840"/>
    </source>
</evidence>
<dbReference type="SUPFAM" id="SSF56059">
    <property type="entry name" value="Glutathione synthetase ATP-binding domain-like"/>
    <property type="match status" value="1"/>
</dbReference>
<evidence type="ECO:0000313" key="12">
    <source>
        <dbReference type="EMBL" id="HGQ35495.1"/>
    </source>
</evidence>
<dbReference type="Pfam" id="PF06973">
    <property type="entry name" value="DUF1297"/>
    <property type="match status" value="1"/>
</dbReference>
<organism evidence="13">
    <name type="scientific">Ignisphaera aggregans</name>
    <dbReference type="NCBI Taxonomy" id="334771"/>
    <lineage>
        <taxon>Archaea</taxon>
        <taxon>Thermoproteota</taxon>
        <taxon>Thermoprotei</taxon>
        <taxon>Desulfurococcales</taxon>
        <taxon>Desulfurococcaceae</taxon>
        <taxon>Ignisphaera</taxon>
    </lineage>
</organism>
<evidence type="ECO:0000256" key="1">
    <source>
        <dbReference type="ARBA" id="ARBA00001936"/>
    </source>
</evidence>
<proteinExistence type="predicted"/>
<name>A0A7C4NJ48_9CREN</name>
<accession>A0A7C4NJ48</accession>
<dbReference type="InterPro" id="IPR013815">
    <property type="entry name" value="ATP_grasp_subdomain_1"/>
</dbReference>
<dbReference type="Gene3D" id="3.30.1490.20">
    <property type="entry name" value="ATP-grasp fold, A domain"/>
    <property type="match status" value="1"/>
</dbReference>
<evidence type="ECO:0000256" key="8">
    <source>
        <dbReference type="ARBA" id="ARBA00022842"/>
    </source>
</evidence>
<dbReference type="PANTHER" id="PTHR38147">
    <property type="entry name" value="5-FORMAMINOIMIDAZOLE-4-CARBOXAMIDE-1-(BETA)-D-RIBOFURANOSYL 5'-MONOPHOSPHATE SYNTHETASE-RELATED"/>
    <property type="match status" value="1"/>
</dbReference>
<keyword evidence="6" id="KW-0658">Purine biosynthesis</keyword>
<keyword evidence="5" id="KW-0547">Nucleotide-binding</keyword>
<keyword evidence="7" id="KW-0067">ATP-binding</keyword>